<evidence type="ECO:0000256" key="12">
    <source>
        <dbReference type="ARBA" id="ARBA00068298"/>
    </source>
</evidence>
<evidence type="ECO:0000256" key="8">
    <source>
        <dbReference type="ARBA" id="ARBA00038933"/>
    </source>
</evidence>
<comment type="function">
    <text evidence="11">May function in depolymerizing pectin during pollen development, germination, and tube growth. Acts as an exo-polygalacturonase.</text>
</comment>
<evidence type="ECO:0000313" key="17">
    <source>
        <dbReference type="EMBL" id="KAG8094797.1"/>
    </source>
</evidence>
<keyword evidence="18" id="KW-1185">Reference proteome</keyword>
<proteinExistence type="inferred from homology"/>
<dbReference type="GO" id="GO:0071555">
    <property type="term" value="P:cell wall organization"/>
    <property type="evidence" value="ECO:0007669"/>
    <property type="project" value="UniProtKB-KW"/>
</dbReference>
<dbReference type="AlphaFoldDB" id="A0A8J6BSF5"/>
<evidence type="ECO:0000256" key="5">
    <source>
        <dbReference type="ARBA" id="ARBA00022801"/>
    </source>
</evidence>
<dbReference type="Proteomes" id="UP000729402">
    <property type="component" value="Unassembled WGS sequence"/>
</dbReference>
<feature type="active site" evidence="14">
    <location>
        <position position="263"/>
    </location>
</feature>
<evidence type="ECO:0000256" key="3">
    <source>
        <dbReference type="ARBA" id="ARBA00022512"/>
    </source>
</evidence>
<dbReference type="GO" id="GO:0004650">
    <property type="term" value="F:polygalacturonase activity"/>
    <property type="evidence" value="ECO:0007669"/>
    <property type="project" value="InterPro"/>
</dbReference>
<dbReference type="EC" id="3.2.1.67" evidence="8"/>
<dbReference type="PROSITE" id="PS00502">
    <property type="entry name" value="POLYGALACTURONASE"/>
    <property type="match status" value="1"/>
</dbReference>
<evidence type="ECO:0000256" key="14">
    <source>
        <dbReference type="PROSITE-ProRule" id="PRU10052"/>
    </source>
</evidence>
<dbReference type="OrthoDB" id="640420at2759"/>
<keyword evidence="5 15" id="KW-0378">Hydrolase</keyword>
<comment type="caution">
    <text evidence="17">The sequence shown here is derived from an EMBL/GenBank/DDBJ whole genome shotgun (WGS) entry which is preliminary data.</text>
</comment>
<comment type="subcellular location">
    <subcellularLocation>
        <location evidence="1">Secreted</location>
        <location evidence="1">Cell wall</location>
    </subcellularLocation>
</comment>
<feature type="chain" id="PRO_5035145218" description="Exopolygalacturonase" evidence="16">
    <location>
        <begin position="25"/>
        <end position="417"/>
    </location>
</feature>
<evidence type="ECO:0000313" key="18">
    <source>
        <dbReference type="Proteomes" id="UP000729402"/>
    </source>
</evidence>
<evidence type="ECO:0000256" key="16">
    <source>
        <dbReference type="SAM" id="SignalP"/>
    </source>
</evidence>
<evidence type="ECO:0000256" key="15">
    <source>
        <dbReference type="RuleBase" id="RU361169"/>
    </source>
</evidence>
<dbReference type="InterPro" id="IPR006626">
    <property type="entry name" value="PbH1"/>
</dbReference>
<comment type="catalytic activity">
    <reaction evidence="10">
        <text>[(1-&gt;4)-alpha-D-galacturonosyl](n) + H2O = alpha-D-galacturonate + [(1-&gt;4)-alpha-D-galacturonosyl](n-1)</text>
        <dbReference type="Rhea" id="RHEA:14117"/>
        <dbReference type="Rhea" id="RHEA-COMP:14570"/>
        <dbReference type="Rhea" id="RHEA-COMP:14572"/>
        <dbReference type="ChEBI" id="CHEBI:15377"/>
        <dbReference type="ChEBI" id="CHEBI:58658"/>
        <dbReference type="ChEBI" id="CHEBI:140523"/>
        <dbReference type="EC" id="3.2.1.67"/>
    </reaction>
</comment>
<evidence type="ECO:0000256" key="1">
    <source>
        <dbReference type="ARBA" id="ARBA00004191"/>
    </source>
</evidence>
<evidence type="ECO:0000256" key="7">
    <source>
        <dbReference type="ARBA" id="ARBA00023316"/>
    </source>
</evidence>
<protein>
    <recommendedName>
        <fullName evidence="12">Exopolygalacturonase</fullName>
        <ecNumber evidence="8">3.2.1.67</ecNumber>
    </recommendedName>
    <alternativeName>
        <fullName evidence="9">Galacturan 1,4-alpha-galacturonidase</fullName>
    </alternativeName>
    <alternativeName>
        <fullName evidence="13">Pectinase</fullName>
    </alternativeName>
</protein>
<dbReference type="GO" id="GO:0005975">
    <property type="term" value="P:carbohydrate metabolic process"/>
    <property type="evidence" value="ECO:0007669"/>
    <property type="project" value="InterPro"/>
</dbReference>
<dbReference type="PANTHER" id="PTHR31375">
    <property type="match status" value="1"/>
</dbReference>
<reference evidence="17" key="1">
    <citation type="journal article" date="2021" name="bioRxiv">
        <title>Whole Genome Assembly and Annotation of Northern Wild Rice, Zizania palustris L., Supports a Whole Genome Duplication in the Zizania Genus.</title>
        <authorList>
            <person name="Haas M."/>
            <person name="Kono T."/>
            <person name="Macchietto M."/>
            <person name="Millas R."/>
            <person name="McGilp L."/>
            <person name="Shao M."/>
            <person name="Duquette J."/>
            <person name="Hirsch C.N."/>
            <person name="Kimball J."/>
        </authorList>
    </citation>
    <scope>NUCLEOTIDE SEQUENCE</scope>
    <source>
        <tissue evidence="17">Fresh leaf tissue</tissue>
    </source>
</reference>
<gene>
    <name evidence="17" type="ORF">GUJ93_ZPchr0012g19039</name>
</gene>
<dbReference type="Pfam" id="PF00295">
    <property type="entry name" value="Glyco_hydro_28"/>
    <property type="match status" value="1"/>
</dbReference>
<keyword evidence="7" id="KW-0961">Cell wall biogenesis/degradation</keyword>
<organism evidence="17 18">
    <name type="scientific">Zizania palustris</name>
    <name type="common">Northern wild rice</name>
    <dbReference type="NCBI Taxonomy" id="103762"/>
    <lineage>
        <taxon>Eukaryota</taxon>
        <taxon>Viridiplantae</taxon>
        <taxon>Streptophyta</taxon>
        <taxon>Embryophyta</taxon>
        <taxon>Tracheophyta</taxon>
        <taxon>Spermatophyta</taxon>
        <taxon>Magnoliopsida</taxon>
        <taxon>Liliopsida</taxon>
        <taxon>Poales</taxon>
        <taxon>Poaceae</taxon>
        <taxon>BOP clade</taxon>
        <taxon>Oryzoideae</taxon>
        <taxon>Oryzeae</taxon>
        <taxon>Zizaniinae</taxon>
        <taxon>Zizania</taxon>
    </lineage>
</organism>
<dbReference type="EMBL" id="JAAALK010000080">
    <property type="protein sequence ID" value="KAG8094797.1"/>
    <property type="molecule type" value="Genomic_DNA"/>
</dbReference>
<evidence type="ECO:0000256" key="11">
    <source>
        <dbReference type="ARBA" id="ARBA00057651"/>
    </source>
</evidence>
<comment type="similarity">
    <text evidence="2 15">Belongs to the glycosyl hydrolase 28 family.</text>
</comment>
<evidence type="ECO:0000256" key="4">
    <source>
        <dbReference type="ARBA" id="ARBA00022525"/>
    </source>
</evidence>
<keyword evidence="4" id="KW-0964">Secreted</keyword>
<accession>A0A8J6BSF5</accession>
<keyword evidence="3" id="KW-0134">Cell wall</keyword>
<keyword evidence="16" id="KW-0732">Signal</keyword>
<dbReference type="GO" id="GO:0047911">
    <property type="term" value="F:galacturan 1,4-alpha-galacturonidase activity"/>
    <property type="evidence" value="ECO:0007669"/>
    <property type="project" value="UniProtKB-EC"/>
</dbReference>
<dbReference type="InterPro" id="IPR000743">
    <property type="entry name" value="Glyco_hydro_28"/>
</dbReference>
<dbReference type="SMART" id="SM00710">
    <property type="entry name" value="PbH1"/>
    <property type="match status" value="5"/>
</dbReference>
<name>A0A8J6BSF5_ZIZPA</name>
<dbReference type="FunFam" id="2.160.20.10:FF:000004">
    <property type="entry name" value="Pectin lyase-like superfamily protein"/>
    <property type="match status" value="1"/>
</dbReference>
<evidence type="ECO:0000256" key="6">
    <source>
        <dbReference type="ARBA" id="ARBA00023295"/>
    </source>
</evidence>
<sequence>MVLRNDAVRVVVFFLLMSVCAAHASKYSGKDSAPESSLGTPAVTGPGGCFDITELGATGNGRTDSTKAVMEAWTSACGGTGKQTIVIPNGDFLTGALNLTGPCTGDVTIQLDGNLLGSNDLRKYKTNWIEVRHVDNLAITGKGKLDGQGPGVWSKNSCAKNYNCKILPNTLVLNKVNNGVVSGITLLNAKFFHMKIYRCNDVTIRDVTITAPEDSPNTDGIHVTDSSKISIFSTTIGTGDDCISIGPGSDGINITGVTCGPGHGISVGSLGRYKDEKDVTDITVKDCVLKNTANGVRIKSYEDSPSLITASKLTYENIKMEDVANPIIIDQKYCPNQMCPSNGNSKVIVKDVTFKNITGTSSTPEAVSFICSDKLPCRGVHMKDVNVEFSGTNNKTMAICNNAKVTATGCLKDLACV</sequence>
<evidence type="ECO:0000256" key="2">
    <source>
        <dbReference type="ARBA" id="ARBA00008834"/>
    </source>
</evidence>
<feature type="signal peptide" evidence="16">
    <location>
        <begin position="1"/>
        <end position="24"/>
    </location>
</feature>
<evidence type="ECO:0000256" key="9">
    <source>
        <dbReference type="ARBA" id="ARBA00043142"/>
    </source>
</evidence>
<evidence type="ECO:0000256" key="10">
    <source>
        <dbReference type="ARBA" id="ARBA00048766"/>
    </source>
</evidence>
<evidence type="ECO:0000256" key="13">
    <source>
        <dbReference type="ARBA" id="ARBA00083621"/>
    </source>
</evidence>
<reference evidence="17" key="2">
    <citation type="submission" date="2021-02" db="EMBL/GenBank/DDBJ databases">
        <authorList>
            <person name="Kimball J.A."/>
            <person name="Haas M.W."/>
            <person name="Macchietto M."/>
            <person name="Kono T."/>
            <person name="Duquette J."/>
            <person name="Shao M."/>
        </authorList>
    </citation>
    <scope>NUCLEOTIDE SEQUENCE</scope>
    <source>
        <tissue evidence="17">Fresh leaf tissue</tissue>
    </source>
</reference>
<keyword evidence="6 15" id="KW-0326">Glycosidase</keyword>